<feature type="compositionally biased region" description="Basic and acidic residues" evidence="1">
    <location>
        <begin position="648"/>
        <end position="659"/>
    </location>
</feature>
<name>A0A1H6BRA7_9BACT</name>
<dbReference type="EMBL" id="FNVA01000007">
    <property type="protein sequence ID" value="SEG63229.1"/>
    <property type="molecule type" value="Genomic_DNA"/>
</dbReference>
<protein>
    <recommendedName>
        <fullName evidence="4">Tetratricopeptide repeat-containing protein</fullName>
    </recommendedName>
</protein>
<feature type="region of interest" description="Disordered" evidence="1">
    <location>
        <begin position="607"/>
        <end position="675"/>
    </location>
</feature>
<feature type="compositionally biased region" description="Pro residues" evidence="1">
    <location>
        <begin position="661"/>
        <end position="675"/>
    </location>
</feature>
<evidence type="ECO:0000256" key="1">
    <source>
        <dbReference type="SAM" id="MobiDB-lite"/>
    </source>
</evidence>
<dbReference type="Proteomes" id="UP000236728">
    <property type="component" value="Unassembled WGS sequence"/>
</dbReference>
<gene>
    <name evidence="2" type="ORF">SAMN05421819_3956</name>
</gene>
<dbReference type="AlphaFoldDB" id="A0A1H6BRA7"/>
<feature type="compositionally biased region" description="Low complexity" evidence="1">
    <location>
        <begin position="76"/>
        <end position="100"/>
    </location>
</feature>
<reference evidence="2 3" key="1">
    <citation type="submission" date="2016-10" db="EMBL/GenBank/DDBJ databases">
        <authorList>
            <person name="de Groot N.N."/>
        </authorList>
    </citation>
    <scope>NUCLEOTIDE SEQUENCE [LARGE SCALE GENOMIC DNA]</scope>
    <source>
        <strain evidence="2 3">DSM 22489</strain>
    </source>
</reference>
<accession>A0A1H6BRA7</accession>
<feature type="region of interest" description="Disordered" evidence="1">
    <location>
        <begin position="60"/>
        <end position="126"/>
    </location>
</feature>
<sequence length="675" mass="74444">MRCFPYTVGVRHTCTVSRLLPFATSPSKGSFFPMRFAVSSLAAGSLLSLSLALPAQTPSAQAPATLSNQQKPQPASSSSSDDPTLPPGQQQGTSSSSGPGERASDQTNPVARPRAAQIQPGSSSVTLETNEPLFDMAVALNVCGYDQGLDQSMPVRAKIRAELNKALEESEAARTSRDAVCQYIQQHRQNDSGLNVGQYVSLALYLSPPPELTPNADETQLPPQAASVINILPKLRQFAEDIDLHLIWIRHRPEYEALIARVHDPMAQMVLDTNIYLHQPVSTYDGRRFLVLLEPMLAPEITNARIYGTDYIVQMSPDNSAGDPVRMDEIRHIYLHYTVEPMVYSRGSAMERIQPILRGVQDAPLEFFYKSDAPALLTECLIKGIEAHLYVVPGPRPVKPRTIHERSDMDVYEAEKTAWDKANDLARLKLIDVDEAQGWVLTEYFYNQLTSMSRIGDGLRDEIAPMIYGMDVQRELHHAEQVLFVKTVPPDPLRPSMPQARQLTAMDRAEILLMQGHDGDAADLADKAMADPKGDHAHAQYVLARVELMQGHPDEALEGFTRTLDLSKASAAPDPRTVAWAHIYLGRLYDSESTPERAKAVAEYKAALASRDSRPDTKAAAEAGIARPYKLPQRAQKSSSDDDDDKDFDPTGKKEKDSYQPDPPPSKPPVGTPPN</sequence>
<organism evidence="2 3">
    <name type="scientific">Bryocella elongata</name>
    <dbReference type="NCBI Taxonomy" id="863522"/>
    <lineage>
        <taxon>Bacteria</taxon>
        <taxon>Pseudomonadati</taxon>
        <taxon>Acidobacteriota</taxon>
        <taxon>Terriglobia</taxon>
        <taxon>Terriglobales</taxon>
        <taxon>Acidobacteriaceae</taxon>
        <taxon>Bryocella</taxon>
    </lineage>
</organism>
<evidence type="ECO:0000313" key="2">
    <source>
        <dbReference type="EMBL" id="SEG63229.1"/>
    </source>
</evidence>
<proteinExistence type="predicted"/>
<evidence type="ECO:0008006" key="4">
    <source>
        <dbReference type="Google" id="ProtNLM"/>
    </source>
</evidence>
<keyword evidence="3" id="KW-1185">Reference proteome</keyword>
<dbReference type="Gene3D" id="1.25.40.10">
    <property type="entry name" value="Tetratricopeptide repeat domain"/>
    <property type="match status" value="1"/>
</dbReference>
<dbReference type="InterPro" id="IPR011990">
    <property type="entry name" value="TPR-like_helical_dom_sf"/>
</dbReference>
<evidence type="ECO:0000313" key="3">
    <source>
        <dbReference type="Proteomes" id="UP000236728"/>
    </source>
</evidence>
<dbReference type="SUPFAM" id="SSF48452">
    <property type="entry name" value="TPR-like"/>
    <property type="match status" value="1"/>
</dbReference>